<dbReference type="PANTHER" id="PTHR31001">
    <property type="entry name" value="UNCHARACTERIZED TRANSCRIPTIONAL REGULATORY PROTEIN"/>
    <property type="match status" value="1"/>
</dbReference>
<comment type="subcellular location">
    <subcellularLocation>
        <location evidence="1">Nucleus</location>
    </subcellularLocation>
</comment>
<dbReference type="Pfam" id="PF00172">
    <property type="entry name" value="Zn_clus"/>
    <property type="match status" value="1"/>
</dbReference>
<keyword evidence="3" id="KW-0539">Nucleus</keyword>
<dbReference type="EMBL" id="MTQA01000120">
    <property type="protein sequence ID" value="PNP77877.1"/>
    <property type="molecule type" value="Genomic_DNA"/>
</dbReference>
<dbReference type="SUPFAM" id="SSF57701">
    <property type="entry name" value="Zn2/Cys6 DNA-binding domain"/>
    <property type="match status" value="1"/>
</dbReference>
<keyword evidence="2" id="KW-0479">Metal-binding</keyword>
<dbReference type="GO" id="GO:0003677">
    <property type="term" value="F:DNA binding"/>
    <property type="evidence" value="ECO:0007669"/>
    <property type="project" value="InterPro"/>
</dbReference>
<dbReference type="SMART" id="SM00906">
    <property type="entry name" value="Fungal_trans"/>
    <property type="match status" value="1"/>
</dbReference>
<dbReference type="STRING" id="42673.A0A2K0W6G6"/>
<name>A0A2K0W6G6_GIBNY</name>
<accession>A0A2K0W6G6</accession>
<dbReference type="AlphaFoldDB" id="A0A2K0W6G6"/>
<proteinExistence type="predicted"/>
<feature type="domain" description="Zn(2)-C6 fungal-type" evidence="4">
    <location>
        <begin position="7"/>
        <end position="39"/>
    </location>
</feature>
<dbReference type="CDD" id="cd00067">
    <property type="entry name" value="GAL4"/>
    <property type="match status" value="1"/>
</dbReference>
<dbReference type="CDD" id="cd12148">
    <property type="entry name" value="fungal_TF_MHR"/>
    <property type="match status" value="1"/>
</dbReference>
<evidence type="ECO:0000256" key="3">
    <source>
        <dbReference type="ARBA" id="ARBA00023242"/>
    </source>
</evidence>
<sequence length="449" mass="49898">MNIRLAACDPCRSAKLACGHEQPTCVRCRNRGQIESCIYRNQPFKRRKTFSRRPAARIEKSRTIATAAPQPHRYPNPGFLGSSSYSTILSQVSSSTGVSTINTTHQTDPTLLLVKDQVAISKSTDALKQLLQFDIANLISLVEFWLGEGVNLPLAGPLVALFTEAVSQMWDEIPSTSPSAPQLSDWVSSRAVLLLKNTHEPINLHRDTTMNDFLAQMISDKLRWETIGLFLTAAGRAVLDTMSFSPLYSNEDQRRDLVKNLTYLADSCLEMCISVDHLNDLQIVLQYENLVVHSQIDGDESYHCWRRMGDLSSSLFALGFHEAIDEATSSIPRFIAELRRSTFARTYTADKSLAVFLGRPPRIIKAYCDFQLPSFSSDLCAGHLSPRVDGSQRPSATPGADVDELAVASKEPIDYTADTRCSATFAFLKEDILALARRRSSADIRNEAE</sequence>
<dbReference type="OrthoDB" id="4898680at2759"/>
<dbReference type="GO" id="GO:0008270">
    <property type="term" value="F:zinc ion binding"/>
    <property type="evidence" value="ECO:0007669"/>
    <property type="project" value="InterPro"/>
</dbReference>
<evidence type="ECO:0000313" key="6">
    <source>
        <dbReference type="Proteomes" id="UP000236664"/>
    </source>
</evidence>
<comment type="caution">
    <text evidence="5">The sequence shown here is derived from an EMBL/GenBank/DDBJ whole genome shotgun (WGS) entry which is preliminary data.</text>
</comment>
<dbReference type="InterPro" id="IPR001138">
    <property type="entry name" value="Zn2Cys6_DnaBD"/>
</dbReference>
<reference evidence="5 6" key="1">
    <citation type="submission" date="2017-06" db="EMBL/GenBank/DDBJ databases">
        <title>Genome of Fusarium nygamai isolate CS10214.</title>
        <authorList>
            <person name="Gardiner D.M."/>
            <person name="Obanor F."/>
            <person name="Kazan K."/>
        </authorList>
    </citation>
    <scope>NUCLEOTIDE SEQUENCE [LARGE SCALE GENOMIC DNA]</scope>
    <source>
        <strain evidence="5 6">CS10214</strain>
    </source>
</reference>
<evidence type="ECO:0000256" key="1">
    <source>
        <dbReference type="ARBA" id="ARBA00004123"/>
    </source>
</evidence>
<dbReference type="Proteomes" id="UP000236664">
    <property type="component" value="Unassembled WGS sequence"/>
</dbReference>
<protein>
    <recommendedName>
        <fullName evidence="4">Zn(2)-C6 fungal-type domain-containing protein</fullName>
    </recommendedName>
</protein>
<dbReference type="InterPro" id="IPR007219">
    <property type="entry name" value="XnlR_reg_dom"/>
</dbReference>
<keyword evidence="6" id="KW-1185">Reference proteome</keyword>
<evidence type="ECO:0000259" key="4">
    <source>
        <dbReference type="PROSITE" id="PS50048"/>
    </source>
</evidence>
<dbReference type="Gene3D" id="4.10.240.10">
    <property type="entry name" value="Zn(2)-C6 fungal-type DNA-binding domain"/>
    <property type="match status" value="1"/>
</dbReference>
<dbReference type="InterPro" id="IPR050613">
    <property type="entry name" value="Sec_Metabolite_Reg"/>
</dbReference>
<dbReference type="GO" id="GO:0000981">
    <property type="term" value="F:DNA-binding transcription factor activity, RNA polymerase II-specific"/>
    <property type="evidence" value="ECO:0007669"/>
    <property type="project" value="InterPro"/>
</dbReference>
<dbReference type="PROSITE" id="PS00463">
    <property type="entry name" value="ZN2_CY6_FUNGAL_1"/>
    <property type="match status" value="1"/>
</dbReference>
<evidence type="ECO:0000313" key="5">
    <source>
        <dbReference type="EMBL" id="PNP77877.1"/>
    </source>
</evidence>
<dbReference type="GO" id="GO:0005634">
    <property type="term" value="C:nucleus"/>
    <property type="evidence" value="ECO:0007669"/>
    <property type="project" value="UniProtKB-SubCell"/>
</dbReference>
<evidence type="ECO:0000256" key="2">
    <source>
        <dbReference type="ARBA" id="ARBA00022723"/>
    </source>
</evidence>
<gene>
    <name evidence="5" type="ORF">FNYG_08783</name>
</gene>
<dbReference type="PANTHER" id="PTHR31001:SF40">
    <property type="entry name" value="ZN(II)2CYS6 TRANSCRIPTION FACTOR (EUROFUNG)"/>
    <property type="match status" value="1"/>
</dbReference>
<dbReference type="PROSITE" id="PS50048">
    <property type="entry name" value="ZN2_CY6_FUNGAL_2"/>
    <property type="match status" value="1"/>
</dbReference>
<dbReference type="GO" id="GO:0006351">
    <property type="term" value="P:DNA-templated transcription"/>
    <property type="evidence" value="ECO:0007669"/>
    <property type="project" value="InterPro"/>
</dbReference>
<dbReference type="InterPro" id="IPR036864">
    <property type="entry name" value="Zn2-C6_fun-type_DNA-bd_sf"/>
</dbReference>
<organism evidence="5 6">
    <name type="scientific">Gibberella nygamai</name>
    <name type="common">Bean root rot disease fungus</name>
    <name type="synonym">Fusarium nygamai</name>
    <dbReference type="NCBI Taxonomy" id="42673"/>
    <lineage>
        <taxon>Eukaryota</taxon>
        <taxon>Fungi</taxon>
        <taxon>Dikarya</taxon>
        <taxon>Ascomycota</taxon>
        <taxon>Pezizomycotina</taxon>
        <taxon>Sordariomycetes</taxon>
        <taxon>Hypocreomycetidae</taxon>
        <taxon>Hypocreales</taxon>
        <taxon>Nectriaceae</taxon>
        <taxon>Fusarium</taxon>
        <taxon>Fusarium fujikuroi species complex</taxon>
    </lineage>
</organism>